<proteinExistence type="predicted"/>
<reference evidence="1" key="1">
    <citation type="submission" date="2018-02" db="EMBL/GenBank/DDBJ databases">
        <title>Rhizophora mucronata_Transcriptome.</title>
        <authorList>
            <person name="Meera S.P."/>
            <person name="Sreeshan A."/>
            <person name="Augustine A."/>
        </authorList>
    </citation>
    <scope>NUCLEOTIDE SEQUENCE</scope>
    <source>
        <tissue evidence="1">Leaf</tissue>
    </source>
</reference>
<accession>A0A2P2QFA7</accession>
<dbReference type="AlphaFoldDB" id="A0A2P2QFA7"/>
<organism evidence="1">
    <name type="scientific">Rhizophora mucronata</name>
    <name type="common">Asiatic mangrove</name>
    <dbReference type="NCBI Taxonomy" id="61149"/>
    <lineage>
        <taxon>Eukaryota</taxon>
        <taxon>Viridiplantae</taxon>
        <taxon>Streptophyta</taxon>
        <taxon>Embryophyta</taxon>
        <taxon>Tracheophyta</taxon>
        <taxon>Spermatophyta</taxon>
        <taxon>Magnoliopsida</taxon>
        <taxon>eudicotyledons</taxon>
        <taxon>Gunneridae</taxon>
        <taxon>Pentapetalae</taxon>
        <taxon>rosids</taxon>
        <taxon>fabids</taxon>
        <taxon>Malpighiales</taxon>
        <taxon>Rhizophoraceae</taxon>
        <taxon>Rhizophora</taxon>
    </lineage>
</organism>
<sequence>MCIIYDSYGLELKVVPMKKKSFYLDLKDVFHLVLHTFSNE</sequence>
<evidence type="ECO:0000313" key="1">
    <source>
        <dbReference type="EMBL" id="MBX65678.1"/>
    </source>
</evidence>
<protein>
    <submittedName>
        <fullName evidence="1">Uncharacterized protein</fullName>
    </submittedName>
</protein>
<dbReference type="EMBL" id="GGEC01085194">
    <property type="protein sequence ID" value="MBX65678.1"/>
    <property type="molecule type" value="Transcribed_RNA"/>
</dbReference>
<name>A0A2P2QFA7_RHIMU</name>